<organism evidence="1 2">
    <name type="scientific">Lepraria neglecta</name>
    <dbReference type="NCBI Taxonomy" id="209136"/>
    <lineage>
        <taxon>Eukaryota</taxon>
        <taxon>Fungi</taxon>
        <taxon>Dikarya</taxon>
        <taxon>Ascomycota</taxon>
        <taxon>Pezizomycotina</taxon>
        <taxon>Lecanoromycetes</taxon>
        <taxon>OSLEUM clade</taxon>
        <taxon>Lecanoromycetidae</taxon>
        <taxon>Lecanorales</taxon>
        <taxon>Lecanorineae</taxon>
        <taxon>Stereocaulaceae</taxon>
        <taxon>Lepraria</taxon>
    </lineage>
</organism>
<dbReference type="EMBL" id="JASNWA010000008">
    <property type="protein sequence ID" value="KAK3171382.1"/>
    <property type="molecule type" value="Genomic_DNA"/>
</dbReference>
<dbReference type="Proteomes" id="UP001276659">
    <property type="component" value="Unassembled WGS sequence"/>
</dbReference>
<dbReference type="AlphaFoldDB" id="A0AAD9Z7T4"/>
<comment type="caution">
    <text evidence="1">The sequence shown here is derived from an EMBL/GenBank/DDBJ whole genome shotgun (WGS) entry which is preliminary data.</text>
</comment>
<gene>
    <name evidence="1" type="ORF">OEA41_003466</name>
</gene>
<reference evidence="1" key="1">
    <citation type="submission" date="2022-11" db="EMBL/GenBank/DDBJ databases">
        <title>Chromosomal genome sequence assembly and mating type (MAT) locus characterization of the leprose asexual lichenized fungus Lepraria neglecta (Nyl.) Erichsen.</title>
        <authorList>
            <person name="Allen J.L."/>
            <person name="Pfeffer B."/>
        </authorList>
    </citation>
    <scope>NUCLEOTIDE SEQUENCE</scope>
    <source>
        <strain evidence="1">Allen 5258</strain>
    </source>
</reference>
<keyword evidence="2" id="KW-1185">Reference proteome</keyword>
<sequence>MTLPDKHFYLYLDGWAPKITTLSDATLYFSVKCGDDPEYYRGFGPEQIKEFPNIVIRTGFNDYKYEAEYVWQMRPGRIQIIADGMFHSELIKTGTFSFRARTW</sequence>
<evidence type="ECO:0000313" key="2">
    <source>
        <dbReference type="Proteomes" id="UP001276659"/>
    </source>
</evidence>
<protein>
    <submittedName>
        <fullName evidence="1">Uncharacterized protein</fullName>
    </submittedName>
</protein>
<proteinExistence type="predicted"/>
<evidence type="ECO:0000313" key="1">
    <source>
        <dbReference type="EMBL" id="KAK3171382.1"/>
    </source>
</evidence>
<name>A0AAD9Z7T4_9LECA</name>
<accession>A0AAD9Z7T4</accession>